<evidence type="ECO:0000313" key="3">
    <source>
        <dbReference type="EMBL" id="MCT2589227.1"/>
    </source>
</evidence>
<feature type="compositionally biased region" description="Basic and acidic residues" evidence="1">
    <location>
        <begin position="202"/>
        <end position="212"/>
    </location>
</feature>
<comment type="caution">
    <text evidence="3">The sequence shown here is derived from an EMBL/GenBank/DDBJ whole genome shotgun (WGS) entry which is preliminary data.</text>
</comment>
<keyword evidence="4" id="KW-1185">Reference proteome</keyword>
<reference evidence="3 4" key="1">
    <citation type="submission" date="2021-10" db="EMBL/GenBank/DDBJ databases">
        <title>Streptomyces gossypii sp. nov., isolated from soil collected from cotton field.</title>
        <authorList>
            <person name="Ge X."/>
            <person name="Chen X."/>
            <person name="Liu W."/>
        </authorList>
    </citation>
    <scope>NUCLEOTIDE SEQUENCE [LARGE SCALE GENOMIC DNA]</scope>
    <source>
        <strain evidence="3 4">N2-109</strain>
    </source>
</reference>
<gene>
    <name evidence="3" type="ORF">LHJ74_04645</name>
</gene>
<evidence type="ECO:0008006" key="5">
    <source>
        <dbReference type="Google" id="ProtNLM"/>
    </source>
</evidence>
<sequence length="331" mass="33772">MTPTSGTPGTGGREQAEHPEIAEISALGEGLLAPAHGEHIEAHLAECVSCTDVRDSLDEIRDILGALPVPTHMPTDIADRIDAALAAEAAAPGQILVSRETRGVSRETHGTGMASAGGARSSPPHTPRAADCPAGRPPGGRSTGTPGGPGRTPRPRRWRRALLASAGALAALGLGGVLIIQGTTDDPERAATADRNSAQETSPRDAQRDSGQKSEGGAAAQDLGPRVRALLAEQGTSAPEVGSKQSPGGPSPLEGGEKTLPSCVREGIGRSESPLAADPRAPYRGEPAYLVILPHIGDTRFVDAYVVAPDCTTGSATGPGEVLGKHTFARE</sequence>
<dbReference type="EMBL" id="JAJAGO010000002">
    <property type="protein sequence ID" value="MCT2589227.1"/>
    <property type="molecule type" value="Genomic_DNA"/>
</dbReference>
<evidence type="ECO:0000313" key="4">
    <source>
        <dbReference type="Proteomes" id="UP001156389"/>
    </source>
</evidence>
<name>A0ABT2JMX0_9ACTN</name>
<evidence type="ECO:0000256" key="2">
    <source>
        <dbReference type="SAM" id="Phobius"/>
    </source>
</evidence>
<keyword evidence="2" id="KW-1133">Transmembrane helix</keyword>
<feature type="region of interest" description="Disordered" evidence="1">
    <location>
        <begin position="97"/>
        <end position="155"/>
    </location>
</feature>
<feature type="compositionally biased region" description="Basic and acidic residues" evidence="1">
    <location>
        <begin position="99"/>
        <end position="109"/>
    </location>
</feature>
<evidence type="ECO:0000256" key="1">
    <source>
        <dbReference type="SAM" id="MobiDB-lite"/>
    </source>
</evidence>
<keyword evidence="2" id="KW-0472">Membrane</keyword>
<protein>
    <recommendedName>
        <fullName evidence="5">Zinc-finger domain-containing protein</fullName>
    </recommendedName>
</protein>
<dbReference type="Proteomes" id="UP001156389">
    <property type="component" value="Unassembled WGS sequence"/>
</dbReference>
<feature type="region of interest" description="Disordered" evidence="1">
    <location>
        <begin position="186"/>
        <end position="222"/>
    </location>
</feature>
<proteinExistence type="predicted"/>
<keyword evidence="2" id="KW-0812">Transmembrane</keyword>
<feature type="compositionally biased region" description="Gly residues" evidence="1">
    <location>
        <begin position="137"/>
        <end position="150"/>
    </location>
</feature>
<feature type="region of interest" description="Disordered" evidence="1">
    <location>
        <begin position="235"/>
        <end position="261"/>
    </location>
</feature>
<dbReference type="RefSeq" id="WP_260216213.1">
    <property type="nucleotide sequence ID" value="NZ_JAJAGO010000002.1"/>
</dbReference>
<feature type="transmembrane region" description="Helical" evidence="2">
    <location>
        <begin position="161"/>
        <end position="180"/>
    </location>
</feature>
<organism evidence="3 4">
    <name type="scientific">Streptomyces gossypii</name>
    <dbReference type="NCBI Taxonomy" id="2883101"/>
    <lineage>
        <taxon>Bacteria</taxon>
        <taxon>Bacillati</taxon>
        <taxon>Actinomycetota</taxon>
        <taxon>Actinomycetes</taxon>
        <taxon>Kitasatosporales</taxon>
        <taxon>Streptomycetaceae</taxon>
        <taxon>Streptomyces</taxon>
    </lineage>
</organism>
<accession>A0ABT2JMX0</accession>